<evidence type="ECO:0000313" key="2">
    <source>
        <dbReference type="Proteomes" id="UP001165083"/>
    </source>
</evidence>
<dbReference type="Proteomes" id="UP001165083">
    <property type="component" value="Unassembled WGS sequence"/>
</dbReference>
<organism evidence="1 2">
    <name type="scientific">Phytophthora lilii</name>
    <dbReference type="NCBI Taxonomy" id="2077276"/>
    <lineage>
        <taxon>Eukaryota</taxon>
        <taxon>Sar</taxon>
        <taxon>Stramenopiles</taxon>
        <taxon>Oomycota</taxon>
        <taxon>Peronosporomycetes</taxon>
        <taxon>Peronosporales</taxon>
        <taxon>Peronosporaceae</taxon>
        <taxon>Phytophthora</taxon>
    </lineage>
</organism>
<reference evidence="1" key="1">
    <citation type="submission" date="2023-04" db="EMBL/GenBank/DDBJ databases">
        <title>Phytophthora lilii NBRC 32176.</title>
        <authorList>
            <person name="Ichikawa N."/>
            <person name="Sato H."/>
            <person name="Tonouchi N."/>
        </authorList>
    </citation>
    <scope>NUCLEOTIDE SEQUENCE</scope>
    <source>
        <strain evidence="1">NBRC 32176</strain>
    </source>
</reference>
<dbReference type="Gene3D" id="3.30.40.220">
    <property type="match status" value="1"/>
</dbReference>
<name>A0A9W6YEJ0_9STRA</name>
<keyword evidence="2" id="KW-1185">Reference proteome</keyword>
<accession>A0A9W6YEJ0</accession>
<dbReference type="PANTHER" id="PTHR33206:SF1">
    <property type="entry name" value="DNA-DIRECTED DNA POLYMERASE"/>
    <property type="match status" value="1"/>
</dbReference>
<evidence type="ECO:0000313" key="1">
    <source>
        <dbReference type="EMBL" id="GMF65463.1"/>
    </source>
</evidence>
<gene>
    <name evidence="1" type="ORF">Plil01_001812200</name>
</gene>
<dbReference type="InterPro" id="IPR043502">
    <property type="entry name" value="DNA/RNA_pol_sf"/>
</dbReference>
<comment type="caution">
    <text evidence="1">The sequence shown here is derived from an EMBL/GenBank/DDBJ whole genome shotgun (WGS) entry which is preliminary data.</text>
</comment>
<protein>
    <submittedName>
        <fullName evidence="1">Unnamed protein product</fullName>
    </submittedName>
</protein>
<proteinExistence type="predicted"/>
<dbReference type="OrthoDB" id="5988713at2759"/>
<dbReference type="EMBL" id="BSXW01012473">
    <property type="protein sequence ID" value="GMF65463.1"/>
    <property type="molecule type" value="Genomic_DNA"/>
</dbReference>
<sequence>MISQEYDGLKRLKIPLVRWGNSFRIKIRNQHGITTFISSVNKPSHVKLISKYYKISEERVKKAVEYEYRAPKTYTPFYNDVLESHEFSGYSQDEIYEKVREFLLKQTKGVKVNVQLGYRLIDRTNGLERDYWPSSNTYIWDKPIAVNSKRDVDAKIMSYMHAKDFTERISYPASAYQLKEINSAKIVIFYRNHVLGDSNIVIPDFIKNNSFVINFKNTENKCMFYCIAYHLIEGKKPDPRRITSYTKECFSQFCTFESIKYSTKVFKSYSGIDIMQFDKLEDCFKLNIEVYGIDEDTLQVSNIRSSDKSYNNTINILDYKGHAMYITNLQIVLSKFPCNVCGAVFESCDKLHNHKKAKCQFETIDSFCKKPTLYNPTNNRLKSLLEKYRINDVNHYIDQFILYDFEAMLLPIEQPPKLPTQSNEDKEGDDLKTIFTTRHQPVSVSICDSLTKQVKCFVNESVRGLLEDMFAYILTVSSKIEEYNLSKFDKLVKRLYQDRARLDKAIDKSSGKKLGCLEKIKKNIGREIDTLEEVCGQVPVIGFNSGRYDINLSKNDLFAVIGVKNIKMVIENPNYMCISTNAFKMLDIRNYLPPGTSYDNYLETYLGGCVCENKMRCVCGLTKGHFCYEYIDSFEKLNETKLPPQSAFDSKFKETKIKDGDYEYLKFVWEHYQMKTVKDLLIWYNNLDVQPFVKAIEKQREFYKRFDLDMFVDAVSLPGLAEKVMYQSCYEDAHRIVVEGGFTYSLNEQINTRMKELMNKINSGRDESRYYMFVPDNRFASCAYIKMRDAKGQQETYLFTHKADEKYVMQRLEKLFSDEVTFELDLSKIEAPFSFPSKRISGYKQQDKAAGRDCDLTVEEMDFILEKTRYVCRYCFIPLTVDNVSADRIDNSKGHTRFNVLASCYECNVARKNMNIDSFMRKKRIEANGHKLVWSIDEEQKDIYYKMKANIAGGPSIIFNRYAKRNETPIRSGSKVCKKIIGYDANALYLWALGGEMPCGRLTTIEAYDGIVDDIKSDKIFGFLECDIETPEHLKEYFSEMTPIFKNVEIDTSREDIIGKHMFDTAKKQNRMPTKSRKLIGSYFGKQILIYAPLLKWYLEHGLVVTKTYSFIKANSNRPFKSFMENVSDARREGNKDKSKKMIAMMMKLIGNSAFGRSGMDKSKHKEVKYESDAKSVRAIVEKQNFHDVEALNGSYEVSLRKRRIRFNNPIHLSIAIYQLPKLRMLQFYYDCIDFYFDRSDFQYQEMDTDSGYIAFSDDNPFQNLIKPELVQHFEDHKNEWFPRTDSKDNNAYDLFTPGLFKEEWRGNAMVSLSSKNYYCYLPDEIGNEKVSSKGVQKYSKINQKEVLNQKKFEDVVLGCKFSIEATNRGFRIDRKTQSVVTYEQRKTGLSYWYDKRQVLADGISTIPLSI</sequence>
<dbReference type="PANTHER" id="PTHR33206">
    <property type="entry name" value="PROTEIN CBG10425"/>
    <property type="match status" value="1"/>
</dbReference>
<dbReference type="SUPFAM" id="SSF56672">
    <property type="entry name" value="DNA/RNA polymerases"/>
    <property type="match status" value="1"/>
</dbReference>